<dbReference type="CDD" id="cd03015">
    <property type="entry name" value="PRX_Typ2cys"/>
    <property type="match status" value="1"/>
</dbReference>
<dbReference type="PANTHER" id="PTHR10681:SF128">
    <property type="entry name" value="THIOREDOXIN-DEPENDENT PEROXIDE REDUCTASE, MITOCHONDRIAL"/>
    <property type="match status" value="1"/>
</dbReference>
<evidence type="ECO:0000313" key="4">
    <source>
        <dbReference type="EMBL" id="VAV82912.1"/>
    </source>
</evidence>
<dbReference type="Gene3D" id="3.40.30.10">
    <property type="entry name" value="Glutaredoxin"/>
    <property type="match status" value="1"/>
</dbReference>
<dbReference type="PIRSF" id="PIRSF000239">
    <property type="entry name" value="AHPC"/>
    <property type="match status" value="1"/>
</dbReference>
<dbReference type="InterPro" id="IPR050217">
    <property type="entry name" value="Peroxiredoxin"/>
</dbReference>
<dbReference type="PANTHER" id="PTHR10681">
    <property type="entry name" value="THIOREDOXIN PEROXIDASE"/>
    <property type="match status" value="1"/>
</dbReference>
<feature type="domain" description="Thioredoxin" evidence="3">
    <location>
        <begin position="2"/>
        <end position="179"/>
    </location>
</feature>
<protein>
    <submittedName>
        <fullName evidence="4">Alkyl hydroperoxide reductase subunit C-like protein</fullName>
    </submittedName>
</protein>
<dbReference type="InterPro" id="IPR000866">
    <property type="entry name" value="AhpC/TSA"/>
</dbReference>
<dbReference type="GO" id="GO:0008379">
    <property type="term" value="F:thioredoxin peroxidase activity"/>
    <property type="evidence" value="ECO:0007669"/>
    <property type="project" value="TreeGrafter"/>
</dbReference>
<dbReference type="PROSITE" id="PS51352">
    <property type="entry name" value="THIOREDOXIN_2"/>
    <property type="match status" value="1"/>
</dbReference>
<sequence>MSLVGKKFPNLSVDAMNDMGDTFKVNVLEEALNNKKKVLLFWYPKDFTFVCPTELHAFQAALGEFEKRNTIVIGASCDTPEVHFAWLNTSKDHGGIEGVTYPILADSNRNLSSVLGILDITNETYDEATDTIQVEGDNVTYRATYIIDEEGTVQHEGINNMPLGRNVQEFLRIIDALTHVQEKGEVCPANWEEGKDAMQPNAKGTAEYLATH</sequence>
<dbReference type="Pfam" id="PF00578">
    <property type="entry name" value="AhpC-TSA"/>
    <property type="match status" value="1"/>
</dbReference>
<dbReference type="AlphaFoldDB" id="A0A3B0QRP1"/>
<keyword evidence="2" id="KW-0560">Oxidoreductase</keyword>
<accession>A0A3B0QRP1</accession>
<dbReference type="GO" id="GO:0006979">
    <property type="term" value="P:response to oxidative stress"/>
    <property type="evidence" value="ECO:0007669"/>
    <property type="project" value="TreeGrafter"/>
</dbReference>
<dbReference type="GO" id="GO:0005829">
    <property type="term" value="C:cytosol"/>
    <property type="evidence" value="ECO:0007669"/>
    <property type="project" value="TreeGrafter"/>
</dbReference>
<dbReference type="InterPro" id="IPR024706">
    <property type="entry name" value="Peroxiredoxin_AhpC-typ"/>
</dbReference>
<dbReference type="GO" id="GO:0033554">
    <property type="term" value="P:cellular response to stress"/>
    <property type="evidence" value="ECO:0007669"/>
    <property type="project" value="TreeGrafter"/>
</dbReference>
<dbReference type="GO" id="GO:0042744">
    <property type="term" value="P:hydrogen peroxide catabolic process"/>
    <property type="evidence" value="ECO:0007669"/>
    <property type="project" value="TreeGrafter"/>
</dbReference>
<comment type="similarity">
    <text evidence="1">Belongs to the peroxiredoxin family. AhpC/Prx1 subfamily.</text>
</comment>
<dbReference type="InterPro" id="IPR036249">
    <property type="entry name" value="Thioredoxin-like_sf"/>
</dbReference>
<evidence type="ECO:0000256" key="2">
    <source>
        <dbReference type="ARBA" id="ARBA00023002"/>
    </source>
</evidence>
<name>A0A3B0QRP1_9ZZZZ</name>
<organism evidence="4">
    <name type="scientific">hydrothermal vent metagenome</name>
    <dbReference type="NCBI Taxonomy" id="652676"/>
    <lineage>
        <taxon>unclassified sequences</taxon>
        <taxon>metagenomes</taxon>
        <taxon>ecological metagenomes</taxon>
    </lineage>
</organism>
<dbReference type="SUPFAM" id="SSF52833">
    <property type="entry name" value="Thioredoxin-like"/>
    <property type="match status" value="1"/>
</dbReference>
<gene>
    <name evidence="4" type="ORF">MNBD_BACTEROID02-162</name>
</gene>
<reference evidence="4" key="1">
    <citation type="submission" date="2018-06" db="EMBL/GenBank/DDBJ databases">
        <authorList>
            <person name="Zhirakovskaya E."/>
        </authorList>
    </citation>
    <scope>NUCLEOTIDE SEQUENCE</scope>
</reference>
<proteinExistence type="inferred from homology"/>
<dbReference type="EMBL" id="UOEB01000049">
    <property type="protein sequence ID" value="VAV82912.1"/>
    <property type="molecule type" value="Genomic_DNA"/>
</dbReference>
<dbReference type="InterPro" id="IPR013766">
    <property type="entry name" value="Thioredoxin_domain"/>
</dbReference>
<dbReference type="Pfam" id="PF10417">
    <property type="entry name" value="1-cysPrx_C"/>
    <property type="match status" value="1"/>
</dbReference>
<dbReference type="GO" id="GO:0045454">
    <property type="term" value="P:cell redox homeostasis"/>
    <property type="evidence" value="ECO:0007669"/>
    <property type="project" value="TreeGrafter"/>
</dbReference>
<dbReference type="InterPro" id="IPR019479">
    <property type="entry name" value="Peroxiredoxin_C"/>
</dbReference>
<evidence type="ECO:0000259" key="3">
    <source>
        <dbReference type="PROSITE" id="PS51352"/>
    </source>
</evidence>
<evidence type="ECO:0000256" key="1">
    <source>
        <dbReference type="ARBA" id="ARBA00009796"/>
    </source>
</evidence>